<gene>
    <name evidence="1" type="ORF">M595_0954</name>
</gene>
<sequence>MEILFVQNLIKIFLEMSNSNRLSENEKIFNPAVLSKISIFPGF</sequence>
<name>U7QNY0_9CYAN</name>
<dbReference type="EMBL" id="AUZM01000006">
    <property type="protein sequence ID" value="ERT08962.1"/>
    <property type="molecule type" value="Genomic_DNA"/>
</dbReference>
<dbReference type="Proteomes" id="UP000017127">
    <property type="component" value="Unassembled WGS sequence"/>
</dbReference>
<reference evidence="1 2" key="1">
    <citation type="journal article" date="2013" name="Front. Microbiol.">
        <title>Comparative genomic analyses of the cyanobacterium, Lyngbya aestuarii BL J, a powerful hydrogen producer.</title>
        <authorList>
            <person name="Kothari A."/>
            <person name="Vaughn M."/>
            <person name="Garcia-Pichel F."/>
        </authorList>
    </citation>
    <scope>NUCLEOTIDE SEQUENCE [LARGE SCALE GENOMIC DNA]</scope>
    <source>
        <strain evidence="1 2">BL J</strain>
    </source>
</reference>
<accession>U7QNY0</accession>
<protein>
    <submittedName>
        <fullName evidence="1">Uncharacterized protein</fullName>
    </submittedName>
</protein>
<comment type="caution">
    <text evidence="1">The sequence shown here is derived from an EMBL/GenBank/DDBJ whole genome shotgun (WGS) entry which is preliminary data.</text>
</comment>
<dbReference type="AlphaFoldDB" id="U7QNY0"/>
<organism evidence="1 2">
    <name type="scientific">Lyngbya aestuarii BL J</name>
    <dbReference type="NCBI Taxonomy" id="1348334"/>
    <lineage>
        <taxon>Bacteria</taxon>
        <taxon>Bacillati</taxon>
        <taxon>Cyanobacteriota</taxon>
        <taxon>Cyanophyceae</taxon>
        <taxon>Oscillatoriophycideae</taxon>
        <taxon>Oscillatoriales</taxon>
        <taxon>Microcoleaceae</taxon>
        <taxon>Lyngbya</taxon>
    </lineage>
</organism>
<keyword evidence="2" id="KW-1185">Reference proteome</keyword>
<evidence type="ECO:0000313" key="2">
    <source>
        <dbReference type="Proteomes" id="UP000017127"/>
    </source>
</evidence>
<evidence type="ECO:0000313" key="1">
    <source>
        <dbReference type="EMBL" id="ERT08962.1"/>
    </source>
</evidence>
<proteinExistence type="predicted"/>